<name>A0A016VDH8_9BILA</name>
<evidence type="ECO:0000313" key="1">
    <source>
        <dbReference type="EMBL" id="EYC25042.1"/>
    </source>
</evidence>
<keyword evidence="2" id="KW-1185">Reference proteome</keyword>
<gene>
    <name evidence="1" type="primary">Acey_s0012.g1666</name>
    <name evidence="1" type="ORF">Y032_0012g1666</name>
</gene>
<dbReference type="Proteomes" id="UP000024635">
    <property type="component" value="Unassembled WGS sequence"/>
</dbReference>
<evidence type="ECO:0000313" key="2">
    <source>
        <dbReference type="Proteomes" id="UP000024635"/>
    </source>
</evidence>
<reference evidence="2" key="1">
    <citation type="journal article" date="2015" name="Nat. Genet.">
        <title>The genome and transcriptome of the zoonotic hookworm Ancylostoma ceylanicum identify infection-specific gene families.</title>
        <authorList>
            <person name="Schwarz E.M."/>
            <person name="Hu Y."/>
            <person name="Antoshechkin I."/>
            <person name="Miller M.M."/>
            <person name="Sternberg P.W."/>
            <person name="Aroian R.V."/>
        </authorList>
    </citation>
    <scope>NUCLEOTIDE SEQUENCE</scope>
    <source>
        <strain evidence="2">HY135</strain>
    </source>
</reference>
<dbReference type="AlphaFoldDB" id="A0A016VDH8"/>
<comment type="caution">
    <text evidence="1">The sequence shown here is derived from an EMBL/GenBank/DDBJ whole genome shotgun (WGS) entry which is preliminary data.</text>
</comment>
<protein>
    <submittedName>
        <fullName evidence="1">Uncharacterized protein</fullName>
    </submittedName>
</protein>
<sequence>MGGWAIYHIWKNKCHSIFVFLIHFIDSCELIFEISSLSTAIAVPHKRIRHAFRPEELLWLTEEKQQEAVSRVSSDSASFPSALMLAFL</sequence>
<proteinExistence type="predicted"/>
<organism evidence="1 2">
    <name type="scientific">Ancylostoma ceylanicum</name>
    <dbReference type="NCBI Taxonomy" id="53326"/>
    <lineage>
        <taxon>Eukaryota</taxon>
        <taxon>Metazoa</taxon>
        <taxon>Ecdysozoa</taxon>
        <taxon>Nematoda</taxon>
        <taxon>Chromadorea</taxon>
        <taxon>Rhabditida</taxon>
        <taxon>Rhabditina</taxon>
        <taxon>Rhabditomorpha</taxon>
        <taxon>Strongyloidea</taxon>
        <taxon>Ancylostomatidae</taxon>
        <taxon>Ancylostomatinae</taxon>
        <taxon>Ancylostoma</taxon>
    </lineage>
</organism>
<accession>A0A016VDH8</accession>
<dbReference type="EMBL" id="JARK01001348">
    <property type="protein sequence ID" value="EYC25042.1"/>
    <property type="molecule type" value="Genomic_DNA"/>
</dbReference>